<dbReference type="Proteomes" id="UP001178281">
    <property type="component" value="Unassembled WGS sequence"/>
</dbReference>
<keyword evidence="4" id="KW-0010">Activator</keyword>
<evidence type="ECO:0000259" key="6">
    <source>
        <dbReference type="PROSITE" id="PS50931"/>
    </source>
</evidence>
<dbReference type="Gene3D" id="1.10.10.10">
    <property type="entry name" value="Winged helix-like DNA-binding domain superfamily/Winged helix DNA-binding domain"/>
    <property type="match status" value="1"/>
</dbReference>
<evidence type="ECO:0000256" key="5">
    <source>
        <dbReference type="ARBA" id="ARBA00023163"/>
    </source>
</evidence>
<evidence type="ECO:0000256" key="4">
    <source>
        <dbReference type="ARBA" id="ARBA00023159"/>
    </source>
</evidence>
<evidence type="ECO:0000313" key="7">
    <source>
        <dbReference type="EMBL" id="MDP0399823.1"/>
    </source>
</evidence>
<dbReference type="InterPro" id="IPR000847">
    <property type="entry name" value="LysR_HTH_N"/>
</dbReference>
<protein>
    <submittedName>
        <fullName evidence="7">LysR substrate-binding domain-containing protein</fullName>
    </submittedName>
</protein>
<reference evidence="7" key="1">
    <citation type="submission" date="2023-08" db="EMBL/GenBank/DDBJ databases">
        <title>The draft genome of Tsukamurella strandjordii strain 050030.</title>
        <authorList>
            <person name="Zhao F."/>
            <person name="Feng Y."/>
            <person name="Zong Z."/>
        </authorList>
    </citation>
    <scope>NUCLEOTIDE SEQUENCE</scope>
    <source>
        <strain evidence="7">050030</strain>
    </source>
</reference>
<feature type="domain" description="HTH lysR-type" evidence="6">
    <location>
        <begin position="19"/>
        <end position="68"/>
    </location>
</feature>
<comment type="caution">
    <text evidence="7">The sequence shown here is derived from an EMBL/GenBank/DDBJ whole genome shotgun (WGS) entry which is preliminary data.</text>
</comment>
<keyword evidence="3" id="KW-0238">DNA-binding</keyword>
<dbReference type="SUPFAM" id="SSF53850">
    <property type="entry name" value="Periplasmic binding protein-like II"/>
    <property type="match status" value="1"/>
</dbReference>
<dbReference type="AlphaFoldDB" id="A0AA90NIV1"/>
<dbReference type="RefSeq" id="WP_220657363.1">
    <property type="nucleotide sequence ID" value="NZ_JAUTIX010000007.1"/>
</dbReference>
<dbReference type="InterPro" id="IPR005119">
    <property type="entry name" value="LysR_subst-bd"/>
</dbReference>
<organism evidence="7 8">
    <name type="scientific">Tsukamurella strandjordii</name>
    <dbReference type="NCBI Taxonomy" id="147577"/>
    <lineage>
        <taxon>Bacteria</taxon>
        <taxon>Bacillati</taxon>
        <taxon>Actinomycetota</taxon>
        <taxon>Actinomycetes</taxon>
        <taxon>Mycobacteriales</taxon>
        <taxon>Tsukamurellaceae</taxon>
        <taxon>Tsukamurella</taxon>
    </lineage>
</organism>
<dbReference type="GO" id="GO:0003677">
    <property type="term" value="F:DNA binding"/>
    <property type="evidence" value="ECO:0007669"/>
    <property type="project" value="UniProtKB-KW"/>
</dbReference>
<dbReference type="InterPro" id="IPR036390">
    <property type="entry name" value="WH_DNA-bd_sf"/>
</dbReference>
<evidence type="ECO:0000256" key="2">
    <source>
        <dbReference type="ARBA" id="ARBA00023015"/>
    </source>
</evidence>
<dbReference type="EMBL" id="JAUTIX010000007">
    <property type="protein sequence ID" value="MDP0399823.1"/>
    <property type="molecule type" value="Genomic_DNA"/>
</dbReference>
<dbReference type="InterPro" id="IPR036388">
    <property type="entry name" value="WH-like_DNA-bd_sf"/>
</dbReference>
<evidence type="ECO:0000256" key="1">
    <source>
        <dbReference type="ARBA" id="ARBA00009437"/>
    </source>
</evidence>
<sequence>MQQSTSARQHALAPGLTEFHAVMRTGSFAGAAADLQLTPTTVSRSIHRLERRLRLRLFAPEGRGIVATPAAVELALYAERALDDLALGLQRADLKASPVPLIRLGFIRTLGASFVPRIVAAYRRPHPDVRFVFEQGVTDDLLDAVAARRIDAALVSPPPQREGLTVTPLFDQALVVVPPPDSPLARRDEVTLAELADEGFILAQAGLGTRAATDALFLGAGFEPRIVLETEDMAMARAMAQEGLGLALVPGPAPGDPPFPHGHVRLTDAAAVRSVVVVTASGDERTPAAEFARFVAGRGHLDDEG</sequence>
<accession>A0AA90NIV1</accession>
<dbReference type="GO" id="GO:0032993">
    <property type="term" value="C:protein-DNA complex"/>
    <property type="evidence" value="ECO:0007669"/>
    <property type="project" value="TreeGrafter"/>
</dbReference>
<dbReference type="PROSITE" id="PS50931">
    <property type="entry name" value="HTH_LYSR"/>
    <property type="match status" value="1"/>
</dbReference>
<dbReference type="PANTHER" id="PTHR30346:SF29">
    <property type="entry name" value="LYSR SUBSTRATE-BINDING"/>
    <property type="match status" value="1"/>
</dbReference>
<proteinExistence type="inferred from homology"/>
<keyword evidence="5" id="KW-0804">Transcription</keyword>
<keyword evidence="2" id="KW-0805">Transcription regulation</keyword>
<comment type="similarity">
    <text evidence="1">Belongs to the LysR transcriptional regulatory family.</text>
</comment>
<dbReference type="Pfam" id="PF03466">
    <property type="entry name" value="LysR_substrate"/>
    <property type="match status" value="1"/>
</dbReference>
<name>A0AA90NIV1_9ACTN</name>
<keyword evidence="8" id="KW-1185">Reference proteome</keyword>
<dbReference type="PANTHER" id="PTHR30346">
    <property type="entry name" value="TRANSCRIPTIONAL DUAL REGULATOR HCAR-RELATED"/>
    <property type="match status" value="1"/>
</dbReference>
<gene>
    <name evidence="7" type="ORF">Q7X28_18040</name>
</gene>
<evidence type="ECO:0000313" key="8">
    <source>
        <dbReference type="Proteomes" id="UP001178281"/>
    </source>
</evidence>
<dbReference type="Pfam" id="PF00126">
    <property type="entry name" value="HTH_1"/>
    <property type="match status" value="1"/>
</dbReference>
<evidence type="ECO:0000256" key="3">
    <source>
        <dbReference type="ARBA" id="ARBA00023125"/>
    </source>
</evidence>
<dbReference type="GO" id="GO:0003700">
    <property type="term" value="F:DNA-binding transcription factor activity"/>
    <property type="evidence" value="ECO:0007669"/>
    <property type="project" value="InterPro"/>
</dbReference>
<dbReference type="SUPFAM" id="SSF46785">
    <property type="entry name" value="Winged helix' DNA-binding domain"/>
    <property type="match status" value="1"/>
</dbReference>
<dbReference type="Gene3D" id="3.40.190.290">
    <property type="match status" value="1"/>
</dbReference>